<feature type="transmembrane region" description="Helical" evidence="1">
    <location>
        <begin position="61"/>
        <end position="82"/>
    </location>
</feature>
<proteinExistence type="predicted"/>
<sequence>MRSHSNDSCLASAEVEVDIHQIRATSLILLENMKAWASIVDDPLKSASSASSHPSNPLRRYSPTTLAVGGLVVVGALSYFMFGSNPKNRDDKQARRA</sequence>
<evidence type="ECO:0000313" key="3">
    <source>
        <dbReference type="Proteomes" id="UP001054889"/>
    </source>
</evidence>
<keyword evidence="1" id="KW-0472">Membrane</keyword>
<accession>A0AAV5CHG5</accession>
<comment type="caution">
    <text evidence="2">The sequence shown here is derived from an EMBL/GenBank/DDBJ whole genome shotgun (WGS) entry which is preliminary data.</text>
</comment>
<keyword evidence="3" id="KW-1185">Reference proteome</keyword>
<organism evidence="2 3">
    <name type="scientific">Eleusine coracana subsp. coracana</name>
    <dbReference type="NCBI Taxonomy" id="191504"/>
    <lineage>
        <taxon>Eukaryota</taxon>
        <taxon>Viridiplantae</taxon>
        <taxon>Streptophyta</taxon>
        <taxon>Embryophyta</taxon>
        <taxon>Tracheophyta</taxon>
        <taxon>Spermatophyta</taxon>
        <taxon>Magnoliopsida</taxon>
        <taxon>Liliopsida</taxon>
        <taxon>Poales</taxon>
        <taxon>Poaceae</taxon>
        <taxon>PACMAD clade</taxon>
        <taxon>Chloridoideae</taxon>
        <taxon>Cynodonteae</taxon>
        <taxon>Eleusininae</taxon>
        <taxon>Eleusine</taxon>
    </lineage>
</organism>
<dbReference type="Proteomes" id="UP001054889">
    <property type="component" value="Unassembled WGS sequence"/>
</dbReference>
<evidence type="ECO:0008006" key="4">
    <source>
        <dbReference type="Google" id="ProtNLM"/>
    </source>
</evidence>
<evidence type="ECO:0000313" key="2">
    <source>
        <dbReference type="EMBL" id="GJM97838.1"/>
    </source>
</evidence>
<protein>
    <recommendedName>
        <fullName evidence="4">Transmembrane protein</fullName>
    </recommendedName>
</protein>
<name>A0AAV5CHG5_ELECO</name>
<reference evidence="2" key="1">
    <citation type="journal article" date="2018" name="DNA Res.">
        <title>Multiple hybrid de novo genome assembly of finger millet, an orphan allotetraploid crop.</title>
        <authorList>
            <person name="Hatakeyama M."/>
            <person name="Aluri S."/>
            <person name="Balachadran M.T."/>
            <person name="Sivarajan S.R."/>
            <person name="Patrignani A."/>
            <person name="Gruter S."/>
            <person name="Poveda L."/>
            <person name="Shimizu-Inatsugi R."/>
            <person name="Baeten J."/>
            <person name="Francoijs K.J."/>
            <person name="Nataraja K.N."/>
            <person name="Reddy Y.A.N."/>
            <person name="Phadnis S."/>
            <person name="Ravikumar R.L."/>
            <person name="Schlapbach R."/>
            <person name="Sreeman S.M."/>
            <person name="Shimizu K.K."/>
        </authorList>
    </citation>
    <scope>NUCLEOTIDE SEQUENCE</scope>
</reference>
<dbReference type="AlphaFoldDB" id="A0AAV5CHG5"/>
<evidence type="ECO:0000256" key="1">
    <source>
        <dbReference type="SAM" id="Phobius"/>
    </source>
</evidence>
<keyword evidence="1" id="KW-1133">Transmembrane helix</keyword>
<dbReference type="EMBL" id="BQKI01000007">
    <property type="protein sequence ID" value="GJM97838.1"/>
    <property type="molecule type" value="Genomic_DNA"/>
</dbReference>
<keyword evidence="1" id="KW-0812">Transmembrane</keyword>
<reference evidence="2" key="2">
    <citation type="submission" date="2021-12" db="EMBL/GenBank/DDBJ databases">
        <title>Resequencing data analysis of finger millet.</title>
        <authorList>
            <person name="Hatakeyama M."/>
            <person name="Aluri S."/>
            <person name="Balachadran M.T."/>
            <person name="Sivarajan S.R."/>
            <person name="Poveda L."/>
            <person name="Shimizu-Inatsugi R."/>
            <person name="Schlapbach R."/>
            <person name="Sreeman S.M."/>
            <person name="Shimizu K.K."/>
        </authorList>
    </citation>
    <scope>NUCLEOTIDE SEQUENCE</scope>
</reference>
<gene>
    <name evidence="2" type="primary">ga14794</name>
    <name evidence="2" type="ORF">PR202_ga14794</name>
</gene>